<evidence type="ECO:0000313" key="2">
    <source>
        <dbReference type="Proteomes" id="UP000249057"/>
    </source>
</evidence>
<name>A0ACD1G2A2_9EURO</name>
<feature type="non-terminal residue" evidence="1">
    <location>
        <position position="1"/>
    </location>
</feature>
<keyword evidence="2" id="KW-1185">Reference proteome</keyword>
<dbReference type="Proteomes" id="UP000249057">
    <property type="component" value="Unassembled WGS sequence"/>
</dbReference>
<accession>A0ACD1G2A2</accession>
<protein>
    <submittedName>
        <fullName evidence="1">Uncharacterized protein</fullName>
    </submittedName>
</protein>
<dbReference type="EMBL" id="KZ825363">
    <property type="protein sequence ID" value="RAH43380.1"/>
    <property type="molecule type" value="Genomic_DNA"/>
</dbReference>
<sequence length="82" mass="8810">IAKATSVTRNLRSTSQSCPTLPTIAAAHPSPPIPGWMCSSSAKNVNAHRRPHHAAGTVLSARQITRGRYHLRSTPRMTATRG</sequence>
<proteinExistence type="predicted"/>
<evidence type="ECO:0000313" key="1">
    <source>
        <dbReference type="EMBL" id="RAH43380.1"/>
    </source>
</evidence>
<feature type="non-terminal residue" evidence="1">
    <location>
        <position position="82"/>
    </location>
</feature>
<reference evidence="1" key="1">
    <citation type="submission" date="2018-02" db="EMBL/GenBank/DDBJ databases">
        <title>The genomes of Aspergillus section Nigri reveals drivers in fungal speciation.</title>
        <authorList>
            <consortium name="DOE Joint Genome Institute"/>
            <person name="Vesth T.C."/>
            <person name="Nybo J."/>
            <person name="Theobald S."/>
            <person name="Brandl J."/>
            <person name="Frisvad J.C."/>
            <person name="Nielsen K.F."/>
            <person name="Lyhne E.K."/>
            <person name="Kogle M.E."/>
            <person name="Kuo A."/>
            <person name="Riley R."/>
            <person name="Clum A."/>
            <person name="Nolan M."/>
            <person name="Lipzen A."/>
            <person name="Salamov A."/>
            <person name="Henrissat B."/>
            <person name="Wiebenga A."/>
            <person name="De vries R.P."/>
            <person name="Grigoriev I.V."/>
            <person name="Mortensen U.H."/>
            <person name="Andersen M.R."/>
            <person name="Baker S.E."/>
        </authorList>
    </citation>
    <scope>NUCLEOTIDE SEQUENCE</scope>
    <source>
        <strain evidence="1">CBS 621.78</strain>
    </source>
</reference>
<organism evidence="1 2">
    <name type="scientific">Aspergillus brunneoviolaceus CBS 621.78</name>
    <dbReference type="NCBI Taxonomy" id="1450534"/>
    <lineage>
        <taxon>Eukaryota</taxon>
        <taxon>Fungi</taxon>
        <taxon>Dikarya</taxon>
        <taxon>Ascomycota</taxon>
        <taxon>Pezizomycotina</taxon>
        <taxon>Eurotiomycetes</taxon>
        <taxon>Eurotiomycetidae</taxon>
        <taxon>Eurotiales</taxon>
        <taxon>Aspergillaceae</taxon>
        <taxon>Aspergillus</taxon>
        <taxon>Aspergillus subgen. Circumdati</taxon>
    </lineage>
</organism>
<gene>
    <name evidence="1" type="ORF">BO95DRAFT_326609</name>
</gene>